<dbReference type="InterPro" id="IPR001752">
    <property type="entry name" value="Kinesin_motor_dom"/>
</dbReference>
<dbReference type="Pfam" id="PF12697">
    <property type="entry name" value="Abhydrolase_6"/>
    <property type="match status" value="1"/>
</dbReference>
<comment type="similarity">
    <text evidence="7">Belongs to the TRAFAC class myosin-kinesin ATPase superfamily. Kinesin family.</text>
</comment>
<feature type="region of interest" description="Disordered" evidence="8">
    <location>
        <begin position="1"/>
        <end position="29"/>
    </location>
</feature>
<dbReference type="PROSITE" id="PS50067">
    <property type="entry name" value="KINESIN_MOTOR_2"/>
    <property type="match status" value="1"/>
</dbReference>
<dbReference type="Gene3D" id="3.40.50.1820">
    <property type="entry name" value="alpha/beta hydrolase"/>
    <property type="match status" value="1"/>
</dbReference>
<dbReference type="Gene3D" id="3.40.850.10">
    <property type="entry name" value="Kinesin motor domain"/>
    <property type="match status" value="1"/>
</dbReference>
<dbReference type="SUPFAM" id="SSF52540">
    <property type="entry name" value="P-loop containing nucleoside triphosphate hydrolases"/>
    <property type="match status" value="1"/>
</dbReference>
<dbReference type="InterPro" id="IPR029058">
    <property type="entry name" value="AB_hydrolase_fold"/>
</dbReference>
<keyword evidence="4 7" id="KW-0067">ATP-binding</keyword>
<dbReference type="PANTHER" id="PTHR47969">
    <property type="entry name" value="CHROMOSOME-ASSOCIATED KINESIN KIF4A-RELATED"/>
    <property type="match status" value="1"/>
</dbReference>
<dbReference type="SMART" id="SM00129">
    <property type="entry name" value="KISc"/>
    <property type="match status" value="1"/>
</dbReference>
<dbReference type="GO" id="GO:0005737">
    <property type="term" value="C:cytoplasm"/>
    <property type="evidence" value="ECO:0007669"/>
    <property type="project" value="UniProtKB-SubCell"/>
</dbReference>
<dbReference type="EMBL" id="LGRX02035170">
    <property type="protein sequence ID" value="KAK3236045.1"/>
    <property type="molecule type" value="Genomic_DNA"/>
</dbReference>
<dbReference type="GO" id="GO:0003777">
    <property type="term" value="F:microtubule motor activity"/>
    <property type="evidence" value="ECO:0007669"/>
    <property type="project" value="InterPro"/>
</dbReference>
<dbReference type="GO" id="GO:0007052">
    <property type="term" value="P:mitotic spindle organization"/>
    <property type="evidence" value="ECO:0007669"/>
    <property type="project" value="TreeGrafter"/>
</dbReference>
<evidence type="ECO:0000256" key="7">
    <source>
        <dbReference type="PROSITE-ProRule" id="PRU00283"/>
    </source>
</evidence>
<evidence type="ECO:0000259" key="9">
    <source>
        <dbReference type="PROSITE" id="PS50067"/>
    </source>
</evidence>
<dbReference type="SUPFAM" id="SSF53474">
    <property type="entry name" value="alpha/beta-Hydrolases"/>
    <property type="match status" value="1"/>
</dbReference>
<dbReference type="InterPro" id="IPR000073">
    <property type="entry name" value="AB_hydrolase_1"/>
</dbReference>
<feature type="binding site" evidence="7">
    <location>
        <begin position="105"/>
        <end position="112"/>
    </location>
    <ligand>
        <name>ATP</name>
        <dbReference type="ChEBI" id="CHEBI:30616"/>
    </ligand>
</feature>
<dbReference type="GO" id="GO:0051231">
    <property type="term" value="P:spindle elongation"/>
    <property type="evidence" value="ECO:0007669"/>
    <property type="project" value="TreeGrafter"/>
</dbReference>
<comment type="subcellular location">
    <subcellularLocation>
        <location evidence="1">Cytoplasm</location>
    </subcellularLocation>
</comment>
<dbReference type="Pfam" id="PF00225">
    <property type="entry name" value="Kinesin"/>
    <property type="match status" value="1"/>
</dbReference>
<dbReference type="Proteomes" id="UP001190700">
    <property type="component" value="Unassembled WGS sequence"/>
</dbReference>
<evidence type="ECO:0000256" key="1">
    <source>
        <dbReference type="ARBA" id="ARBA00004496"/>
    </source>
</evidence>
<keyword evidence="3 7" id="KW-0547">Nucleotide-binding</keyword>
<feature type="region of interest" description="Disordered" evidence="8">
    <location>
        <begin position="654"/>
        <end position="673"/>
    </location>
</feature>
<dbReference type="InterPro" id="IPR027640">
    <property type="entry name" value="Kinesin-like_fam"/>
</dbReference>
<reference evidence="10 11" key="1">
    <citation type="journal article" date="2015" name="Genome Biol. Evol.">
        <title>Comparative Genomics of a Bacterivorous Green Alga Reveals Evolutionary Causalities and Consequences of Phago-Mixotrophic Mode of Nutrition.</title>
        <authorList>
            <person name="Burns J.A."/>
            <person name="Paasch A."/>
            <person name="Narechania A."/>
            <person name="Kim E."/>
        </authorList>
    </citation>
    <scope>NUCLEOTIDE SEQUENCE [LARGE SCALE GENOMIC DNA]</scope>
    <source>
        <strain evidence="10 11">PLY_AMNH</strain>
    </source>
</reference>
<organism evidence="10 11">
    <name type="scientific">Cymbomonas tetramitiformis</name>
    <dbReference type="NCBI Taxonomy" id="36881"/>
    <lineage>
        <taxon>Eukaryota</taxon>
        <taxon>Viridiplantae</taxon>
        <taxon>Chlorophyta</taxon>
        <taxon>Pyramimonadophyceae</taxon>
        <taxon>Pyramimonadales</taxon>
        <taxon>Pyramimonadaceae</taxon>
        <taxon>Cymbomonas</taxon>
    </lineage>
</organism>
<comment type="caution">
    <text evidence="10">The sequence shown here is derived from an EMBL/GenBank/DDBJ whole genome shotgun (WGS) entry which is preliminary data.</text>
</comment>
<gene>
    <name evidence="10" type="ORF">CYMTET_53795</name>
</gene>
<dbReference type="InterPro" id="IPR027417">
    <property type="entry name" value="P-loop_NTPase"/>
</dbReference>
<evidence type="ECO:0000256" key="6">
    <source>
        <dbReference type="ARBA" id="ARBA00023175"/>
    </source>
</evidence>
<dbReference type="CDD" id="cd00106">
    <property type="entry name" value="KISc"/>
    <property type="match status" value="1"/>
</dbReference>
<feature type="domain" description="Kinesin motor" evidence="9">
    <location>
        <begin position="29"/>
        <end position="357"/>
    </location>
</feature>
<protein>
    <recommendedName>
        <fullName evidence="9">Kinesin motor domain-containing protein</fullName>
    </recommendedName>
</protein>
<name>A0AAE0BHP5_9CHLO</name>
<dbReference type="PRINTS" id="PR00380">
    <property type="entry name" value="KINESINHEAVY"/>
</dbReference>
<proteinExistence type="inferred from homology"/>
<keyword evidence="2" id="KW-0963">Cytoplasm</keyword>
<dbReference type="AlphaFoldDB" id="A0AAE0BHP5"/>
<evidence type="ECO:0000313" key="11">
    <source>
        <dbReference type="Proteomes" id="UP001190700"/>
    </source>
</evidence>
<keyword evidence="11" id="KW-1185">Reference proteome</keyword>
<keyword evidence="6 7" id="KW-0505">Motor protein</keyword>
<feature type="compositionally biased region" description="Polar residues" evidence="8">
    <location>
        <begin position="654"/>
        <end position="664"/>
    </location>
</feature>
<dbReference type="PANTHER" id="PTHR47969:SF15">
    <property type="entry name" value="CHROMOSOME-ASSOCIATED KINESIN KIF4A-RELATED"/>
    <property type="match status" value="1"/>
</dbReference>
<dbReference type="GO" id="GO:0007018">
    <property type="term" value="P:microtubule-based movement"/>
    <property type="evidence" value="ECO:0007669"/>
    <property type="project" value="InterPro"/>
</dbReference>
<evidence type="ECO:0000256" key="8">
    <source>
        <dbReference type="SAM" id="MobiDB-lite"/>
    </source>
</evidence>
<sequence length="1012" mass="110119">MIPITNKPRTSRKPEQGMGSKTTPCSPAPLQVVVRIRPPQSHDGGLCSSWVQHVDGATARAQGTKFKYDNVFGPEASQAAVYQASVAPLIDIILTGTSACIFAYGSTGAGKTYSMIGPGGGEKATGMMPLAAAELFRRTARLQQDAVGRSEFELRVSYVEVYCNRVRDLLAPREPRGEGLALREAEDGRVYAEGMTEIRVTSVQQLLRLERSGSKARSTEQTGVHAHSSRSHALLTIAVERRWRGDDSHVGSFHSQVAYLTLCDLAGSESMERAHDGAADDAGIATNLGLFHLCRVIKARAESAAVVPYRDSVLTRLLQTSLCGTAATCMLACVSPAEADAGPSLSTLRFAAVARRMQLTPTAARVVSVLDDDPMAGDVHDHDPQLQRRAMWIEPPGYNDVYARCVGDPADPLLLYVHGSGPTNSSLTWNDFALDIARRASPRTFYHVAIDCPGYGRSPGDRQTIRSYPGAFLEAVVRALGRRNVVAVIGSSQGCASAFNALLERPKLAYAVAGIHPVTFAPERFTALTQPALLIYNTEDPGHPVSVGRVIRSKQYLRQLSYFEFAPSRDGWWDEEHMGTELLEILSCHWKAIDKKQVGLQMEELPELGKVGGGLRAWCGGDENEQGSVENLRDRDIVQPMTAVSLLCADSNGEEQAQRLNDTSAKGGDGGNLWKTTLDPKTGMVTYVHVQTGRTSAVRPTGAHVMGDGHTGSLPAVDPLFEPVRGMDAYEDEEEKCARVAAEAAELKQSEASQERCDLCQKVLVEPYRFASCRCALCACCAEATAQCTHTCPVCGSAVKIRKGRIQTDCEELQQQAAARLERLAGSGDSEAEAQFELLQATRDKRKRHSMIVIEYGCTLSSTASAAKTSYTTYTRLMKGDVQWPIKSVDFNINPQYSKPTASVKQASNGIYAFEYAMGGRFPCVMTIHFKPELGLMPLEINFKVQDADTKRHIIMYLAKDNVAAGRQSGRRIGKAVVEFCARPPCSGWIDIKKDVPPMVGYFPPPKCGDDR</sequence>
<feature type="region of interest" description="Disordered" evidence="8">
    <location>
        <begin position="699"/>
        <end position="718"/>
    </location>
</feature>
<keyword evidence="5" id="KW-0175">Coiled coil</keyword>
<dbReference type="GO" id="GO:0005524">
    <property type="term" value="F:ATP binding"/>
    <property type="evidence" value="ECO:0007669"/>
    <property type="project" value="UniProtKB-UniRule"/>
</dbReference>
<evidence type="ECO:0000256" key="5">
    <source>
        <dbReference type="ARBA" id="ARBA00023054"/>
    </source>
</evidence>
<dbReference type="GO" id="GO:0005875">
    <property type="term" value="C:microtubule associated complex"/>
    <property type="evidence" value="ECO:0007669"/>
    <property type="project" value="TreeGrafter"/>
</dbReference>
<evidence type="ECO:0000256" key="3">
    <source>
        <dbReference type="ARBA" id="ARBA00022741"/>
    </source>
</evidence>
<dbReference type="InterPro" id="IPR036961">
    <property type="entry name" value="Kinesin_motor_dom_sf"/>
</dbReference>
<dbReference type="GO" id="GO:0008017">
    <property type="term" value="F:microtubule binding"/>
    <property type="evidence" value="ECO:0007669"/>
    <property type="project" value="InterPro"/>
</dbReference>
<accession>A0AAE0BHP5</accession>
<evidence type="ECO:0000313" key="10">
    <source>
        <dbReference type="EMBL" id="KAK3236045.1"/>
    </source>
</evidence>
<evidence type="ECO:0000256" key="2">
    <source>
        <dbReference type="ARBA" id="ARBA00022490"/>
    </source>
</evidence>
<evidence type="ECO:0000256" key="4">
    <source>
        <dbReference type="ARBA" id="ARBA00022840"/>
    </source>
</evidence>